<name>A0A381ZGZ4_9ZZZZ</name>
<dbReference type="PANTHER" id="PTHR34295">
    <property type="entry name" value="BIOTIN TRANSPORTER BIOY"/>
    <property type="match status" value="1"/>
</dbReference>
<feature type="transmembrane region" description="Helical" evidence="1">
    <location>
        <begin position="67"/>
        <end position="90"/>
    </location>
</feature>
<organism evidence="2">
    <name type="scientific">marine metagenome</name>
    <dbReference type="NCBI Taxonomy" id="408172"/>
    <lineage>
        <taxon>unclassified sequences</taxon>
        <taxon>metagenomes</taxon>
        <taxon>ecological metagenomes</taxon>
    </lineage>
</organism>
<sequence length="201" mass="21228">MSLLNNTEHIRDTRVRFVSLDMIGNLSLDSSIFVFANILIGSSLVAILAQISIPLPFSPVPITGQTVGVLLVGSLLGSRVGAFSICAYLLEGALGLPVFSGFKSGLIVFTGPTVGYLFGFIPAAFLMGWAVERGITSSLAGSLIFCTLASLLILCVGTLYFLIFQINISDAILLGFYPFLFGDLVKSAMVALVLAGIGRKL</sequence>
<keyword evidence="1" id="KW-0812">Transmembrane</keyword>
<accession>A0A381ZGZ4</accession>
<dbReference type="InterPro" id="IPR003784">
    <property type="entry name" value="BioY"/>
</dbReference>
<dbReference type="Pfam" id="PF02632">
    <property type="entry name" value="BioY"/>
    <property type="match status" value="1"/>
</dbReference>
<gene>
    <name evidence="2" type="ORF">METZ01_LOCUS140871</name>
</gene>
<evidence type="ECO:0008006" key="3">
    <source>
        <dbReference type="Google" id="ProtNLM"/>
    </source>
</evidence>
<evidence type="ECO:0000313" key="2">
    <source>
        <dbReference type="EMBL" id="SVA88017.1"/>
    </source>
</evidence>
<evidence type="ECO:0000256" key="1">
    <source>
        <dbReference type="SAM" id="Phobius"/>
    </source>
</evidence>
<dbReference type="EMBL" id="UINC01021126">
    <property type="protein sequence ID" value="SVA88017.1"/>
    <property type="molecule type" value="Genomic_DNA"/>
</dbReference>
<dbReference type="Gene3D" id="1.10.1760.20">
    <property type="match status" value="1"/>
</dbReference>
<feature type="transmembrane region" description="Helical" evidence="1">
    <location>
        <begin position="143"/>
        <end position="164"/>
    </location>
</feature>
<protein>
    <recommendedName>
        <fullName evidence="3">Biotin transporter</fullName>
    </recommendedName>
</protein>
<dbReference type="GO" id="GO:0005886">
    <property type="term" value="C:plasma membrane"/>
    <property type="evidence" value="ECO:0007669"/>
    <property type="project" value="InterPro"/>
</dbReference>
<dbReference type="PIRSF" id="PIRSF016661">
    <property type="entry name" value="BioY"/>
    <property type="match status" value="1"/>
</dbReference>
<dbReference type="GO" id="GO:0015225">
    <property type="term" value="F:biotin transmembrane transporter activity"/>
    <property type="evidence" value="ECO:0007669"/>
    <property type="project" value="InterPro"/>
</dbReference>
<dbReference type="AlphaFoldDB" id="A0A381ZGZ4"/>
<reference evidence="2" key="1">
    <citation type="submission" date="2018-05" db="EMBL/GenBank/DDBJ databases">
        <authorList>
            <person name="Lanie J.A."/>
            <person name="Ng W.-L."/>
            <person name="Kazmierczak K.M."/>
            <person name="Andrzejewski T.M."/>
            <person name="Davidsen T.M."/>
            <person name="Wayne K.J."/>
            <person name="Tettelin H."/>
            <person name="Glass J.I."/>
            <person name="Rusch D."/>
            <person name="Podicherti R."/>
            <person name="Tsui H.-C.T."/>
            <person name="Winkler M.E."/>
        </authorList>
    </citation>
    <scope>NUCLEOTIDE SEQUENCE</scope>
</reference>
<feature type="transmembrane region" description="Helical" evidence="1">
    <location>
        <begin position="176"/>
        <end position="197"/>
    </location>
</feature>
<keyword evidence="1" id="KW-0472">Membrane</keyword>
<proteinExistence type="predicted"/>
<feature type="transmembrane region" description="Helical" evidence="1">
    <location>
        <begin position="106"/>
        <end position="131"/>
    </location>
</feature>
<keyword evidence="1" id="KW-1133">Transmembrane helix</keyword>
<dbReference type="PANTHER" id="PTHR34295:SF1">
    <property type="entry name" value="BIOTIN TRANSPORTER BIOY"/>
    <property type="match status" value="1"/>
</dbReference>
<feature type="transmembrane region" description="Helical" evidence="1">
    <location>
        <begin position="32"/>
        <end position="55"/>
    </location>
</feature>